<dbReference type="Proteomes" id="UP000054342">
    <property type="component" value="Unassembled WGS sequence"/>
</dbReference>
<proteinExistence type="predicted"/>
<feature type="domain" description="Clr5" evidence="2">
    <location>
        <begin position="393"/>
        <end position="440"/>
    </location>
</feature>
<dbReference type="InterPro" id="IPR025676">
    <property type="entry name" value="Clr5_dom"/>
</dbReference>
<dbReference type="OrthoDB" id="5290791at2759"/>
<feature type="region of interest" description="Disordered" evidence="1">
    <location>
        <begin position="145"/>
        <end position="165"/>
    </location>
</feature>
<feature type="region of interest" description="Disordered" evidence="1">
    <location>
        <begin position="452"/>
        <end position="512"/>
    </location>
</feature>
<accession>A0A0D2EDS9</accession>
<feature type="compositionally biased region" description="Low complexity" evidence="1">
    <location>
        <begin position="497"/>
        <end position="506"/>
    </location>
</feature>
<dbReference type="AlphaFoldDB" id="A0A0D2EDS9"/>
<evidence type="ECO:0000256" key="1">
    <source>
        <dbReference type="SAM" id="MobiDB-lite"/>
    </source>
</evidence>
<feature type="compositionally biased region" description="Polar residues" evidence="1">
    <location>
        <begin position="552"/>
        <end position="564"/>
    </location>
</feature>
<evidence type="ECO:0000313" key="4">
    <source>
        <dbReference type="Proteomes" id="UP000054342"/>
    </source>
</evidence>
<feature type="region of interest" description="Disordered" evidence="1">
    <location>
        <begin position="533"/>
        <end position="599"/>
    </location>
</feature>
<gene>
    <name evidence="3" type="ORF">PV05_08463</name>
</gene>
<dbReference type="HOGENOM" id="CLU_017662_1_0_1"/>
<protein>
    <recommendedName>
        <fullName evidence="2">Clr5 domain-containing protein</fullName>
    </recommendedName>
</protein>
<reference evidence="3 4" key="1">
    <citation type="submission" date="2015-01" db="EMBL/GenBank/DDBJ databases">
        <title>The Genome Sequence of Exophiala xenobiotica CBS118157.</title>
        <authorList>
            <consortium name="The Broad Institute Genomics Platform"/>
            <person name="Cuomo C."/>
            <person name="de Hoog S."/>
            <person name="Gorbushina A."/>
            <person name="Stielow B."/>
            <person name="Teixiera M."/>
            <person name="Abouelleil A."/>
            <person name="Chapman S.B."/>
            <person name="Priest M."/>
            <person name="Young S.K."/>
            <person name="Wortman J."/>
            <person name="Nusbaum C."/>
            <person name="Birren B."/>
        </authorList>
    </citation>
    <scope>NUCLEOTIDE SEQUENCE [LARGE SCALE GENOMIC DNA]</scope>
    <source>
        <strain evidence="3 4">CBS 118157</strain>
    </source>
</reference>
<name>A0A0D2EDS9_9EURO</name>
<dbReference type="GeneID" id="25330371"/>
<dbReference type="EMBL" id="KN847321">
    <property type="protein sequence ID" value="KIW52850.1"/>
    <property type="molecule type" value="Genomic_DNA"/>
</dbReference>
<dbReference type="RefSeq" id="XP_013313434.1">
    <property type="nucleotide sequence ID" value="XM_013457980.1"/>
</dbReference>
<feature type="compositionally biased region" description="Basic and acidic residues" evidence="1">
    <location>
        <begin position="452"/>
        <end position="462"/>
    </location>
</feature>
<organism evidence="3 4">
    <name type="scientific">Exophiala xenobiotica</name>
    <dbReference type="NCBI Taxonomy" id="348802"/>
    <lineage>
        <taxon>Eukaryota</taxon>
        <taxon>Fungi</taxon>
        <taxon>Dikarya</taxon>
        <taxon>Ascomycota</taxon>
        <taxon>Pezizomycotina</taxon>
        <taxon>Eurotiomycetes</taxon>
        <taxon>Chaetothyriomycetidae</taxon>
        <taxon>Chaetothyriales</taxon>
        <taxon>Herpotrichiellaceae</taxon>
        <taxon>Exophiala</taxon>
    </lineage>
</organism>
<dbReference type="Pfam" id="PF14420">
    <property type="entry name" value="Clr5"/>
    <property type="match status" value="1"/>
</dbReference>
<evidence type="ECO:0000313" key="3">
    <source>
        <dbReference type="EMBL" id="KIW52850.1"/>
    </source>
</evidence>
<evidence type="ECO:0000259" key="2">
    <source>
        <dbReference type="Pfam" id="PF14420"/>
    </source>
</evidence>
<keyword evidence="4" id="KW-1185">Reference proteome</keyword>
<sequence>MGDETSPDLGTLLALWPVASSLTEHLPVGDLITLARLSVTLRAVLHGFARPLEIDPTPAHSHRVREDLKIGQHATMYWQRLKSRAPFECSSRTHTKGSAPRPCRYCSRPICAACIVRSSFARGHENTFQNRTRYLCKACWESGNSSQSHPFPLDSSKPVTKRKQWHDPHGSTKDYCTCTLKDDGWLCLECKDRQNWEAISSGETICHGKNCGAELDPDKERRRICLWCDRALPMQIGGTTRHHWNQKMVEARARNAASRQADLEEYNRRRLRLMRMSRREMRGDEAVKGDPDADIPQFVRHLDTINYRSFMGESAAPTGDSVYDSKRGYWRYGMEFVLKIGARCKHVSMPPQLADLNQTHPGGLRFARTNAEKSDDIFSFTAMVPSMSKERLKEWCTLKPTILELLLVQKLTYEETQSAMQEDYDFHASIKEYRKVLHLWYSQGHIDHYRRGSSLGREDDRGQSPASSLAADDTGLERIPTLNSDLASSDERQLRRTTTGTSTFSSVEDREIDSTKFRLSKSTDALKRKMEQYRQSLSSGGEHSATAAAVPQPSSEESADTLTRTESDDLAPGLDSVVLDPAENGDDPPPYSPDGWIWP</sequence>